<name>A0A6J1WYW5_GALME</name>
<dbReference type="Proteomes" id="UP001652740">
    <property type="component" value="Unplaced"/>
</dbReference>
<evidence type="ECO:0000256" key="3">
    <source>
        <dbReference type="ARBA" id="ARBA00022692"/>
    </source>
</evidence>
<keyword evidence="9" id="KW-1185">Reference proteome</keyword>
<evidence type="ECO:0000256" key="1">
    <source>
        <dbReference type="ARBA" id="ARBA00004370"/>
    </source>
</evidence>
<feature type="transmembrane region" description="Helical" evidence="8">
    <location>
        <begin position="145"/>
        <end position="168"/>
    </location>
</feature>
<keyword evidence="7 8" id="KW-0472">Membrane</keyword>
<dbReference type="KEGG" id="gmw:113520488"/>
<keyword evidence="3 8" id="KW-0812">Transmembrane</keyword>
<evidence type="ECO:0000256" key="8">
    <source>
        <dbReference type="SAM" id="Phobius"/>
    </source>
</evidence>
<protein>
    <submittedName>
        <fullName evidence="10">Succinate dehydrogenase cytochrome b560 subunit, mitochondrial-like</fullName>
    </submittedName>
</protein>
<dbReference type="GO" id="GO:0009055">
    <property type="term" value="F:electron transfer activity"/>
    <property type="evidence" value="ECO:0007669"/>
    <property type="project" value="InterPro"/>
</dbReference>
<keyword evidence="2" id="KW-0349">Heme</keyword>
<dbReference type="PANTHER" id="PTHR10978">
    <property type="entry name" value="SUCCINATE DEHYDROGENASE CYTOCHROME B560 SUBUNIT"/>
    <property type="match status" value="1"/>
</dbReference>
<gene>
    <name evidence="10" type="primary">LOC113520488</name>
</gene>
<dbReference type="InterPro" id="IPR014314">
    <property type="entry name" value="Succ_DH_cytb556"/>
</dbReference>
<proteinExistence type="predicted"/>
<evidence type="ECO:0000256" key="7">
    <source>
        <dbReference type="ARBA" id="ARBA00023136"/>
    </source>
</evidence>
<dbReference type="GO" id="GO:0006121">
    <property type="term" value="P:mitochondrial electron transport, succinate to ubiquinone"/>
    <property type="evidence" value="ECO:0007669"/>
    <property type="project" value="TreeGrafter"/>
</dbReference>
<dbReference type="InParanoid" id="A0A6J1WYW5"/>
<dbReference type="GO" id="GO:0005739">
    <property type="term" value="C:mitochondrion"/>
    <property type="evidence" value="ECO:0007669"/>
    <property type="project" value="GOC"/>
</dbReference>
<evidence type="ECO:0000256" key="6">
    <source>
        <dbReference type="ARBA" id="ARBA00023004"/>
    </source>
</evidence>
<feature type="transmembrane region" description="Helical" evidence="8">
    <location>
        <begin position="105"/>
        <end position="125"/>
    </location>
</feature>
<dbReference type="GeneID" id="113520488"/>
<organism evidence="9 10">
    <name type="scientific">Galleria mellonella</name>
    <name type="common">Greater wax moth</name>
    <dbReference type="NCBI Taxonomy" id="7137"/>
    <lineage>
        <taxon>Eukaryota</taxon>
        <taxon>Metazoa</taxon>
        <taxon>Ecdysozoa</taxon>
        <taxon>Arthropoda</taxon>
        <taxon>Hexapoda</taxon>
        <taxon>Insecta</taxon>
        <taxon>Pterygota</taxon>
        <taxon>Neoptera</taxon>
        <taxon>Endopterygota</taxon>
        <taxon>Lepidoptera</taxon>
        <taxon>Glossata</taxon>
        <taxon>Ditrysia</taxon>
        <taxon>Pyraloidea</taxon>
        <taxon>Pyralidae</taxon>
        <taxon>Galleriinae</taxon>
        <taxon>Galleria</taxon>
    </lineage>
</organism>
<keyword evidence="4" id="KW-0479">Metal-binding</keyword>
<dbReference type="GO" id="GO:0046872">
    <property type="term" value="F:metal ion binding"/>
    <property type="evidence" value="ECO:0007669"/>
    <property type="project" value="UniProtKB-KW"/>
</dbReference>
<dbReference type="GO" id="GO:0016020">
    <property type="term" value="C:membrane"/>
    <property type="evidence" value="ECO:0007669"/>
    <property type="project" value="UniProtKB-SubCell"/>
</dbReference>
<dbReference type="SUPFAM" id="SSF81343">
    <property type="entry name" value="Fumarate reductase respiratory complex transmembrane subunits"/>
    <property type="match status" value="1"/>
</dbReference>
<dbReference type="InterPro" id="IPR000701">
    <property type="entry name" value="SuccDH_FuR_B_TM-su"/>
</dbReference>
<dbReference type="Gene3D" id="1.20.1300.10">
    <property type="entry name" value="Fumarate reductase/succinate dehydrogenase, transmembrane subunit"/>
    <property type="match status" value="1"/>
</dbReference>
<evidence type="ECO:0000256" key="4">
    <source>
        <dbReference type="ARBA" id="ARBA00022723"/>
    </source>
</evidence>
<dbReference type="InterPro" id="IPR034804">
    <property type="entry name" value="SQR/QFR_C/D"/>
</dbReference>
<comment type="subcellular location">
    <subcellularLocation>
        <location evidence="1">Membrane</location>
    </subcellularLocation>
</comment>
<evidence type="ECO:0000256" key="5">
    <source>
        <dbReference type="ARBA" id="ARBA00022989"/>
    </source>
</evidence>
<sequence>MTINNMFYLPSNSRLIGLTIIRRFCDYRSSPMQIYGNMMKVPLLASKTVAGEILRHKHQVTYKPYVKPYYRDHDSKNMTLKRPMSPHLTIYAPTVPAMTSITQRITGTITTVYALLLAGGTLFLSNGIESYVSAIQSLDLSRPSIFVIKFILGAPFAYHYFCGIRYCAWNAGKWLAMKDVYATAYKSVVLAAIVALFFAIL</sequence>
<dbReference type="GO" id="GO:0006099">
    <property type="term" value="P:tricarboxylic acid cycle"/>
    <property type="evidence" value="ECO:0007669"/>
    <property type="project" value="InterPro"/>
</dbReference>
<dbReference type="RefSeq" id="XP_026761628.2">
    <property type="nucleotide sequence ID" value="XM_026905827.3"/>
</dbReference>
<accession>A0A6J1WYW5</accession>
<dbReference type="PANTHER" id="PTHR10978:SF5">
    <property type="entry name" value="SUCCINATE DEHYDROGENASE CYTOCHROME B560 SUBUNIT, MITOCHONDRIAL"/>
    <property type="match status" value="1"/>
</dbReference>
<keyword evidence="6" id="KW-0408">Iron</keyword>
<evidence type="ECO:0000313" key="10">
    <source>
        <dbReference type="RefSeq" id="XP_026761628.2"/>
    </source>
</evidence>
<dbReference type="NCBIfam" id="TIGR02970">
    <property type="entry name" value="succ_dehyd_cytB"/>
    <property type="match status" value="1"/>
</dbReference>
<evidence type="ECO:0000313" key="9">
    <source>
        <dbReference type="Proteomes" id="UP001652740"/>
    </source>
</evidence>
<evidence type="ECO:0000256" key="2">
    <source>
        <dbReference type="ARBA" id="ARBA00022617"/>
    </source>
</evidence>
<feature type="transmembrane region" description="Helical" evidence="8">
    <location>
        <begin position="180"/>
        <end position="200"/>
    </location>
</feature>
<dbReference type="CDD" id="cd03499">
    <property type="entry name" value="SQR_TypeC_SdhC"/>
    <property type="match status" value="1"/>
</dbReference>
<reference evidence="10" key="1">
    <citation type="submission" date="2025-08" db="UniProtKB">
        <authorList>
            <consortium name="RefSeq"/>
        </authorList>
    </citation>
    <scope>IDENTIFICATION</scope>
    <source>
        <tissue evidence="10">Whole larvae</tissue>
    </source>
</reference>
<keyword evidence="5 8" id="KW-1133">Transmembrane helix</keyword>
<dbReference type="Pfam" id="PF01127">
    <property type="entry name" value="Sdh_cyt"/>
    <property type="match status" value="1"/>
</dbReference>
<dbReference type="AlphaFoldDB" id="A0A6J1WYW5"/>